<dbReference type="EMBL" id="JBHPBY010000320">
    <property type="protein sequence ID" value="MFC1852495.1"/>
    <property type="molecule type" value="Genomic_DNA"/>
</dbReference>
<keyword evidence="4" id="KW-1185">Reference proteome</keyword>
<protein>
    <submittedName>
        <fullName evidence="3">Peroxiredoxin family protein</fullName>
        <ecNumber evidence="3">1.11.1.24</ecNumber>
    </submittedName>
</protein>
<feature type="chain" id="PRO_5046044663" evidence="1">
    <location>
        <begin position="27"/>
        <end position="83"/>
    </location>
</feature>
<organism evidence="3 4">
    <name type="scientific">candidate division CSSED10-310 bacterium</name>
    <dbReference type="NCBI Taxonomy" id="2855610"/>
    <lineage>
        <taxon>Bacteria</taxon>
        <taxon>Bacteria division CSSED10-310</taxon>
    </lineage>
</organism>
<evidence type="ECO:0000313" key="3">
    <source>
        <dbReference type="EMBL" id="MFC1852495.1"/>
    </source>
</evidence>
<reference evidence="3 4" key="1">
    <citation type="submission" date="2024-09" db="EMBL/GenBank/DDBJ databases">
        <title>Laminarin stimulates single cell rates of sulfate reduction while oxygen inhibits transcriptomic activity in coastal marine sediment.</title>
        <authorList>
            <person name="Lindsay M."/>
            <person name="Orcutt B."/>
            <person name="Emerson D."/>
            <person name="Stepanauskas R."/>
            <person name="D'Angelo T."/>
        </authorList>
    </citation>
    <scope>NUCLEOTIDE SEQUENCE [LARGE SCALE GENOMIC DNA]</scope>
    <source>
        <strain evidence="3">SAG AM-311-K15</strain>
    </source>
</reference>
<feature type="signal peptide" evidence="1">
    <location>
        <begin position="1"/>
        <end position="26"/>
    </location>
</feature>
<evidence type="ECO:0000259" key="2">
    <source>
        <dbReference type="Pfam" id="PF00578"/>
    </source>
</evidence>
<dbReference type="PROSITE" id="PS51257">
    <property type="entry name" value="PROKAR_LIPOPROTEIN"/>
    <property type="match status" value="1"/>
</dbReference>
<dbReference type="Proteomes" id="UP001594351">
    <property type="component" value="Unassembled WGS sequence"/>
</dbReference>
<dbReference type="Gene3D" id="3.40.30.10">
    <property type="entry name" value="Glutaredoxin"/>
    <property type="match status" value="1"/>
</dbReference>
<evidence type="ECO:0000313" key="4">
    <source>
        <dbReference type="Proteomes" id="UP001594351"/>
    </source>
</evidence>
<sequence length="83" mass="9173">MKIFNYARFSSIIFILMLGYCLVTVSCDDDDDDEVGTPTPTPVAGTEVGDYATDFTAPNKDDQNYTLSDYKGQVILLTFGATW</sequence>
<gene>
    <name evidence="3" type="ORF">ACFL27_20040</name>
</gene>
<dbReference type="GO" id="GO:0140824">
    <property type="term" value="F:thioredoxin-dependent peroxiredoxin activity"/>
    <property type="evidence" value="ECO:0007669"/>
    <property type="project" value="UniProtKB-EC"/>
</dbReference>
<comment type="caution">
    <text evidence="3">The sequence shown here is derived from an EMBL/GenBank/DDBJ whole genome shotgun (WGS) entry which is preliminary data.</text>
</comment>
<dbReference type="SUPFAM" id="SSF52833">
    <property type="entry name" value="Thioredoxin-like"/>
    <property type="match status" value="1"/>
</dbReference>
<name>A0ABV6Z214_UNCC1</name>
<evidence type="ECO:0000256" key="1">
    <source>
        <dbReference type="SAM" id="SignalP"/>
    </source>
</evidence>
<proteinExistence type="predicted"/>
<accession>A0ABV6Z214</accession>
<feature type="domain" description="Alkyl hydroperoxide reductase subunit C/ Thiol specific antioxidant" evidence="2">
    <location>
        <begin position="48"/>
        <end position="82"/>
    </location>
</feature>
<dbReference type="InterPro" id="IPR036249">
    <property type="entry name" value="Thioredoxin-like_sf"/>
</dbReference>
<keyword evidence="3" id="KW-0575">Peroxidase</keyword>
<dbReference type="EC" id="1.11.1.24" evidence="3"/>
<keyword evidence="1" id="KW-0732">Signal</keyword>
<keyword evidence="3" id="KW-0560">Oxidoreductase</keyword>
<dbReference type="InterPro" id="IPR000866">
    <property type="entry name" value="AhpC/TSA"/>
</dbReference>
<dbReference type="Pfam" id="PF00578">
    <property type="entry name" value="AhpC-TSA"/>
    <property type="match status" value="1"/>
</dbReference>